<name>A0AAE3MA17_9BACT</name>
<comment type="caution">
    <text evidence="2">The sequence shown here is derived from an EMBL/GenBank/DDBJ whole genome shotgun (WGS) entry which is preliminary data.</text>
</comment>
<evidence type="ECO:0000313" key="3">
    <source>
        <dbReference type="Proteomes" id="UP001207408"/>
    </source>
</evidence>
<proteinExistence type="predicted"/>
<accession>A0AAE3MA17</accession>
<dbReference type="Gene3D" id="1.40.20.10">
    <property type="entry name" value="CHAD domain"/>
    <property type="match status" value="1"/>
</dbReference>
<dbReference type="RefSeq" id="WP_301197260.1">
    <property type="nucleotide sequence ID" value="NZ_JAPDPI010000001.1"/>
</dbReference>
<dbReference type="Pfam" id="PF05235">
    <property type="entry name" value="CHAD"/>
    <property type="match status" value="1"/>
</dbReference>
<dbReference type="Proteomes" id="UP001207408">
    <property type="component" value="Unassembled WGS sequence"/>
</dbReference>
<organism evidence="2 3">
    <name type="scientific">Plebeiibacterium marinum</name>
    <dbReference type="NCBI Taxonomy" id="2992111"/>
    <lineage>
        <taxon>Bacteria</taxon>
        <taxon>Pseudomonadati</taxon>
        <taxon>Bacteroidota</taxon>
        <taxon>Bacteroidia</taxon>
        <taxon>Marinilabiliales</taxon>
        <taxon>Marinilabiliaceae</taxon>
        <taxon>Plebeiibacterium</taxon>
    </lineage>
</organism>
<reference evidence="2" key="1">
    <citation type="submission" date="2022-10" db="EMBL/GenBank/DDBJ databases">
        <authorList>
            <person name="Yu W.X."/>
        </authorList>
    </citation>
    <scope>NUCLEOTIDE SEQUENCE</scope>
    <source>
        <strain evidence="2">D04</strain>
    </source>
</reference>
<feature type="domain" description="CHAD" evidence="1">
    <location>
        <begin position="6"/>
        <end position="222"/>
    </location>
</feature>
<dbReference type="InterPro" id="IPR038186">
    <property type="entry name" value="CHAD_dom_sf"/>
</dbReference>
<protein>
    <submittedName>
        <fullName evidence="2">CHAD domain-containing protein</fullName>
    </submittedName>
</protein>
<evidence type="ECO:0000259" key="1">
    <source>
        <dbReference type="Pfam" id="PF05235"/>
    </source>
</evidence>
<dbReference type="InterPro" id="IPR007899">
    <property type="entry name" value="CHAD_dom"/>
</dbReference>
<dbReference type="AlphaFoldDB" id="A0AAE3MA17"/>
<sequence>MKLSTYILRRLNDFESNLNVTLINKNEEAIHDLRVALKKVFAVKKILKFLVRDYKLSFAPRFEDLRFVFKISGRIRDCQLMIGASKERLPQKQYYSFRRTCNTEINHAYSELTSYLANYSVKNIKREVIIVFRAIDLLRPEYVIFKIKDYVASNENLIQQEFNSETCDYHKIRRWVKEQYYLLVLLEEVFNDKIEEQLKIFKKETGSILGNWHDLNVLHHHLSGSRIKIDQQVLMDIHREAQDLIEVMRGS</sequence>
<dbReference type="EMBL" id="JAPDPI010000001">
    <property type="protein sequence ID" value="MCW3804036.1"/>
    <property type="molecule type" value="Genomic_DNA"/>
</dbReference>
<keyword evidence="3" id="KW-1185">Reference proteome</keyword>
<evidence type="ECO:0000313" key="2">
    <source>
        <dbReference type="EMBL" id="MCW3804036.1"/>
    </source>
</evidence>
<gene>
    <name evidence="2" type="ORF">OM074_00275</name>
</gene>